<protein>
    <submittedName>
        <fullName evidence="2">Putative DNA binding protein</fullName>
    </submittedName>
</protein>
<accession>A0A8D9FS21</accession>
<dbReference type="EMBL" id="OU342829">
    <property type="protein sequence ID" value="CAG7580267.1"/>
    <property type="molecule type" value="Genomic_DNA"/>
</dbReference>
<feature type="domain" description="SprT-like" evidence="1">
    <location>
        <begin position="28"/>
        <end position="105"/>
    </location>
</feature>
<evidence type="ECO:0000259" key="1">
    <source>
        <dbReference type="Pfam" id="PF10263"/>
    </source>
</evidence>
<dbReference type="GO" id="GO:0006950">
    <property type="term" value="P:response to stress"/>
    <property type="evidence" value="ECO:0007669"/>
    <property type="project" value="UniProtKB-ARBA"/>
</dbReference>
<dbReference type="SUPFAM" id="SSF55486">
    <property type="entry name" value="Metalloproteases ('zincins'), catalytic domain"/>
    <property type="match status" value="1"/>
</dbReference>
<dbReference type="InterPro" id="IPR006640">
    <property type="entry name" value="SprT-like_domain"/>
</dbReference>
<proteinExistence type="predicted"/>
<organism evidence="2">
    <name type="scientific">uncultured marine phage</name>
    <dbReference type="NCBI Taxonomy" id="707152"/>
    <lineage>
        <taxon>Viruses</taxon>
        <taxon>environmental samples</taxon>
    </lineage>
</organism>
<name>A0A8D9FS21_9VIRU</name>
<evidence type="ECO:0000313" key="2">
    <source>
        <dbReference type="EMBL" id="CAG7580267.1"/>
    </source>
</evidence>
<reference evidence="2" key="1">
    <citation type="submission" date="2021-06" db="EMBL/GenBank/DDBJ databases">
        <authorList>
            <person name="Gannon L."/>
            <person name="Redgwell R T."/>
            <person name="Michniewski S."/>
            <person name="Harrison D C."/>
            <person name="Millard A."/>
        </authorList>
    </citation>
    <scope>NUCLEOTIDE SEQUENCE</scope>
</reference>
<sequence length="195" mass="22486">MLSRQDVIKLWNQAQSDLKKRFPKYHSKISQYKLTFGRKRTAYGTCKCGPKEIVIHLYLSKHGEPKDVLDTILHEMAHAIDYEVNGYLSGHGLPWKRICMQIGAKPQSRSRKGANVIKQSKYVMVLKKPNGKLEYICGRHKKARTQPLNTILKGMYLTGRKSVTMDKLMLISWTKFLNGQKSGEVEIKEMQKKGY</sequence>
<gene>
    <name evidence="2" type="ORF">SLAVMIC_00330</name>
</gene>
<dbReference type="Pfam" id="PF10263">
    <property type="entry name" value="SprT-like"/>
    <property type="match status" value="1"/>
</dbReference>